<dbReference type="CDD" id="cd00158">
    <property type="entry name" value="RHOD"/>
    <property type="match status" value="1"/>
</dbReference>
<comment type="caution">
    <text evidence="2">The sequence shown here is derived from an EMBL/GenBank/DDBJ whole genome shotgun (WGS) entry which is preliminary data.</text>
</comment>
<dbReference type="Proteomes" id="UP001230915">
    <property type="component" value="Unassembled WGS sequence"/>
</dbReference>
<dbReference type="PROSITE" id="PS50206">
    <property type="entry name" value="RHODANESE_3"/>
    <property type="match status" value="1"/>
</dbReference>
<accession>A0ABU1A451</accession>
<evidence type="ECO:0000259" key="1">
    <source>
        <dbReference type="PROSITE" id="PS50206"/>
    </source>
</evidence>
<dbReference type="SUPFAM" id="SSF52821">
    <property type="entry name" value="Rhodanese/Cell cycle control phosphatase"/>
    <property type="match status" value="1"/>
</dbReference>
<gene>
    <name evidence="2" type="ORF">RBU60_07710</name>
</gene>
<dbReference type="RefSeq" id="WP_308864205.1">
    <property type="nucleotide sequence ID" value="NZ_JAVHUL010000017.1"/>
</dbReference>
<reference evidence="2 3" key="1">
    <citation type="submission" date="2023-08" db="EMBL/GenBank/DDBJ databases">
        <title>Mesonia sp. MT50, isolated from deep-sea sediment of the Mariana Trench.</title>
        <authorList>
            <person name="Fu H."/>
        </authorList>
    </citation>
    <scope>NUCLEOTIDE SEQUENCE [LARGE SCALE GENOMIC DNA]</scope>
    <source>
        <strain evidence="2 3">MT50</strain>
    </source>
</reference>
<dbReference type="Pfam" id="PF00581">
    <property type="entry name" value="Rhodanese"/>
    <property type="match status" value="1"/>
</dbReference>
<dbReference type="InterPro" id="IPR036873">
    <property type="entry name" value="Rhodanese-like_dom_sf"/>
</dbReference>
<dbReference type="PANTHER" id="PTHR43031">
    <property type="entry name" value="FAD-DEPENDENT OXIDOREDUCTASE"/>
    <property type="match status" value="1"/>
</dbReference>
<dbReference type="Gene3D" id="3.40.250.10">
    <property type="entry name" value="Rhodanese-like domain"/>
    <property type="match status" value="1"/>
</dbReference>
<keyword evidence="3" id="KW-1185">Reference proteome</keyword>
<evidence type="ECO:0000313" key="2">
    <source>
        <dbReference type="EMBL" id="MDQ7917456.1"/>
    </source>
</evidence>
<protein>
    <submittedName>
        <fullName evidence="2">Rhodanese-like domain-containing protein</fullName>
    </submittedName>
</protein>
<dbReference type="InterPro" id="IPR001763">
    <property type="entry name" value="Rhodanese-like_dom"/>
</dbReference>
<evidence type="ECO:0000313" key="3">
    <source>
        <dbReference type="Proteomes" id="UP001230915"/>
    </source>
</evidence>
<dbReference type="PROSITE" id="PS51257">
    <property type="entry name" value="PROKAR_LIPOPROTEIN"/>
    <property type="match status" value="1"/>
</dbReference>
<sequence length="129" mass="14827">MKNNNWIILFVLSTLLISSSCTEPKNNQVTMVSQEEMKEIMNLDNTQLIDVREMSDFESEHLEGAQNIVYDEDFELNISKLDKSQPVAVYCKTGGRSEKCVKILVEAGFEKIYDLEGGYEAWTYKDNLE</sequence>
<feature type="domain" description="Rhodanese" evidence="1">
    <location>
        <begin position="42"/>
        <end position="124"/>
    </location>
</feature>
<dbReference type="PANTHER" id="PTHR43031:SF18">
    <property type="entry name" value="RHODANESE-RELATED SULFURTRANSFERASES"/>
    <property type="match status" value="1"/>
</dbReference>
<dbReference type="SMART" id="SM00450">
    <property type="entry name" value="RHOD"/>
    <property type="match status" value="1"/>
</dbReference>
<dbReference type="EMBL" id="JAVHUL010000017">
    <property type="protein sequence ID" value="MDQ7917456.1"/>
    <property type="molecule type" value="Genomic_DNA"/>
</dbReference>
<name>A0ABU1A451_9FLAO</name>
<dbReference type="InterPro" id="IPR050229">
    <property type="entry name" value="GlpE_sulfurtransferase"/>
</dbReference>
<organism evidence="2 3">
    <name type="scientific">Mesonia profundi</name>
    <dbReference type="NCBI Taxonomy" id="3070998"/>
    <lineage>
        <taxon>Bacteria</taxon>
        <taxon>Pseudomonadati</taxon>
        <taxon>Bacteroidota</taxon>
        <taxon>Flavobacteriia</taxon>
        <taxon>Flavobacteriales</taxon>
        <taxon>Flavobacteriaceae</taxon>
        <taxon>Mesonia</taxon>
    </lineage>
</organism>
<proteinExistence type="predicted"/>